<dbReference type="RefSeq" id="WP_339588633.1">
    <property type="nucleotide sequence ID" value="NZ_JBBHJZ010000004.1"/>
</dbReference>
<dbReference type="Proteomes" id="UP001361239">
    <property type="component" value="Unassembled WGS sequence"/>
</dbReference>
<dbReference type="Pfam" id="PF00107">
    <property type="entry name" value="ADH_zinc_N"/>
    <property type="match status" value="1"/>
</dbReference>
<dbReference type="SMART" id="SM00829">
    <property type="entry name" value="PKS_ER"/>
    <property type="match status" value="1"/>
</dbReference>
<dbReference type="Gene3D" id="3.40.50.720">
    <property type="entry name" value="NAD(P)-binding Rossmann-like Domain"/>
    <property type="match status" value="1"/>
</dbReference>
<evidence type="ECO:0000313" key="4">
    <source>
        <dbReference type="Proteomes" id="UP001361239"/>
    </source>
</evidence>
<evidence type="ECO:0000256" key="1">
    <source>
        <dbReference type="SAM" id="MobiDB-lite"/>
    </source>
</evidence>
<dbReference type="InterPro" id="IPR011032">
    <property type="entry name" value="GroES-like_sf"/>
</dbReference>
<dbReference type="InterPro" id="IPR036291">
    <property type="entry name" value="NAD(P)-bd_dom_sf"/>
</dbReference>
<name>A0ABU8S141_9SPHN</name>
<comment type="caution">
    <text evidence="3">The sequence shown here is derived from an EMBL/GenBank/DDBJ whole genome shotgun (WGS) entry which is preliminary data.</text>
</comment>
<gene>
    <name evidence="3" type="ORF">WG901_18720</name>
</gene>
<dbReference type="CDD" id="cd08276">
    <property type="entry name" value="MDR7"/>
    <property type="match status" value="1"/>
</dbReference>
<dbReference type="InterPro" id="IPR020843">
    <property type="entry name" value="ER"/>
</dbReference>
<sequence>MTRAMRLRQPANLDNLRMETAEAPPPGPGEIKVRVRAAALNFRDGLVVGGFFPVADGLIPLSDGAGEVIAVGEGVTAFAPGERVVSTFHPNWLDGHIEKSELTNSPGGPAQGFACDETTRPATHFTRAPAGYSFAESASLTCAGVTAWRAVVTDGRVKPGATVLVQGTGGVSLFALQFAKAAGATVIATSSSADKLERLKALGADHLINYRETEQWGEAVLALTGGLGVDHVIEVGGPNTIGQSFAAARTGAHIAIIGAVGGFQVDTMPFAIVQAKRLNLQAVTVGSRRDQIDMVRGIEASNIRPVLDRSFALEDLADAFRHLQSGRHFGKVTVEI</sequence>
<accession>A0ABU8S141</accession>
<dbReference type="SUPFAM" id="SSF50129">
    <property type="entry name" value="GroES-like"/>
    <property type="match status" value="1"/>
</dbReference>
<organism evidence="3 4">
    <name type="scientific">Novosphingobium anseongense</name>
    <dbReference type="NCBI Taxonomy" id="3133436"/>
    <lineage>
        <taxon>Bacteria</taxon>
        <taxon>Pseudomonadati</taxon>
        <taxon>Pseudomonadota</taxon>
        <taxon>Alphaproteobacteria</taxon>
        <taxon>Sphingomonadales</taxon>
        <taxon>Sphingomonadaceae</taxon>
        <taxon>Novosphingobium</taxon>
    </lineage>
</organism>
<evidence type="ECO:0000259" key="2">
    <source>
        <dbReference type="SMART" id="SM00829"/>
    </source>
</evidence>
<dbReference type="Gene3D" id="3.90.180.10">
    <property type="entry name" value="Medium-chain alcohol dehydrogenases, catalytic domain"/>
    <property type="match status" value="1"/>
</dbReference>
<reference evidence="3 4" key="1">
    <citation type="submission" date="2024-03" db="EMBL/GenBank/DDBJ databases">
        <authorList>
            <person name="Jo J.-H."/>
        </authorList>
    </citation>
    <scope>NUCLEOTIDE SEQUENCE [LARGE SCALE GENOMIC DNA]</scope>
    <source>
        <strain evidence="3 4">PS1R-30</strain>
    </source>
</reference>
<dbReference type="PANTHER" id="PTHR45033:SF2">
    <property type="entry name" value="ZINC-TYPE ALCOHOL DEHYDROGENASE-LIKE PROTEIN C1773.06C"/>
    <property type="match status" value="1"/>
</dbReference>
<keyword evidence="4" id="KW-1185">Reference proteome</keyword>
<feature type="region of interest" description="Disordered" evidence="1">
    <location>
        <begin position="1"/>
        <end position="29"/>
    </location>
</feature>
<evidence type="ECO:0000313" key="3">
    <source>
        <dbReference type="EMBL" id="MEJ5978694.1"/>
    </source>
</evidence>
<dbReference type="InterPro" id="IPR052711">
    <property type="entry name" value="Zinc_ADH-like"/>
</dbReference>
<dbReference type="Pfam" id="PF08240">
    <property type="entry name" value="ADH_N"/>
    <property type="match status" value="1"/>
</dbReference>
<dbReference type="EMBL" id="JBBHJZ010000004">
    <property type="protein sequence ID" value="MEJ5978694.1"/>
    <property type="molecule type" value="Genomic_DNA"/>
</dbReference>
<dbReference type="PANTHER" id="PTHR45033">
    <property type="match status" value="1"/>
</dbReference>
<dbReference type="InterPro" id="IPR013154">
    <property type="entry name" value="ADH-like_N"/>
</dbReference>
<proteinExistence type="predicted"/>
<dbReference type="InterPro" id="IPR013149">
    <property type="entry name" value="ADH-like_C"/>
</dbReference>
<protein>
    <submittedName>
        <fullName evidence="3">NAD(P)-dependent alcohol dehydrogenase</fullName>
    </submittedName>
</protein>
<dbReference type="SUPFAM" id="SSF51735">
    <property type="entry name" value="NAD(P)-binding Rossmann-fold domains"/>
    <property type="match status" value="1"/>
</dbReference>
<feature type="domain" description="Enoyl reductase (ER)" evidence="2">
    <location>
        <begin position="11"/>
        <end position="334"/>
    </location>
</feature>